<proteinExistence type="predicted"/>
<protein>
    <submittedName>
        <fullName evidence="1">Uncharacterized protein</fullName>
    </submittedName>
</protein>
<evidence type="ECO:0000313" key="1">
    <source>
        <dbReference type="EMBL" id="KAH7905632.1"/>
    </source>
</evidence>
<comment type="caution">
    <text evidence="1">The sequence shown here is derived from an EMBL/GenBank/DDBJ whole genome shotgun (WGS) entry which is preliminary data.</text>
</comment>
<sequence>MLVPLYSLASLLSLVAMTYAKCKAPSAHFGKWRLDLYGAEGCSSTGKTGHGSWQGGDWEIGECIPIPKTLGHGKIKSLTWAQDGYGVILYNEHGCDKNNAKKGTVGCSNLNWAKNVSQAGQGMRYFMIGKDVHCDDFIVWFKDKYGNYYEIKAFNRASAARQAIDRDSERNDAVSSLKAYDTPDSERLQVTQRHTRH</sequence>
<gene>
    <name evidence="1" type="ORF">BJ138DRAFT_1105828</name>
</gene>
<reference evidence="1" key="1">
    <citation type="journal article" date="2021" name="New Phytol.">
        <title>Evolutionary innovations through gain and loss of genes in the ectomycorrhizal Boletales.</title>
        <authorList>
            <person name="Wu G."/>
            <person name="Miyauchi S."/>
            <person name="Morin E."/>
            <person name="Kuo A."/>
            <person name="Drula E."/>
            <person name="Varga T."/>
            <person name="Kohler A."/>
            <person name="Feng B."/>
            <person name="Cao Y."/>
            <person name="Lipzen A."/>
            <person name="Daum C."/>
            <person name="Hundley H."/>
            <person name="Pangilinan J."/>
            <person name="Johnson J."/>
            <person name="Barry K."/>
            <person name="LaButti K."/>
            <person name="Ng V."/>
            <person name="Ahrendt S."/>
            <person name="Min B."/>
            <person name="Choi I.G."/>
            <person name="Park H."/>
            <person name="Plett J.M."/>
            <person name="Magnuson J."/>
            <person name="Spatafora J.W."/>
            <person name="Nagy L.G."/>
            <person name="Henrissat B."/>
            <person name="Grigoriev I.V."/>
            <person name="Yang Z.L."/>
            <person name="Xu J."/>
            <person name="Martin F.M."/>
        </authorList>
    </citation>
    <scope>NUCLEOTIDE SEQUENCE</scope>
    <source>
        <strain evidence="1">ATCC 28755</strain>
    </source>
</reference>
<name>A0ACB7ZY68_9AGAM</name>
<evidence type="ECO:0000313" key="2">
    <source>
        <dbReference type="Proteomes" id="UP000790377"/>
    </source>
</evidence>
<keyword evidence="2" id="KW-1185">Reference proteome</keyword>
<accession>A0ACB7ZY68</accession>
<dbReference type="Proteomes" id="UP000790377">
    <property type="component" value="Unassembled WGS sequence"/>
</dbReference>
<dbReference type="EMBL" id="MU268152">
    <property type="protein sequence ID" value="KAH7905632.1"/>
    <property type="molecule type" value="Genomic_DNA"/>
</dbReference>
<organism evidence="1 2">
    <name type="scientific">Hygrophoropsis aurantiaca</name>
    <dbReference type="NCBI Taxonomy" id="72124"/>
    <lineage>
        <taxon>Eukaryota</taxon>
        <taxon>Fungi</taxon>
        <taxon>Dikarya</taxon>
        <taxon>Basidiomycota</taxon>
        <taxon>Agaricomycotina</taxon>
        <taxon>Agaricomycetes</taxon>
        <taxon>Agaricomycetidae</taxon>
        <taxon>Boletales</taxon>
        <taxon>Coniophorineae</taxon>
        <taxon>Hygrophoropsidaceae</taxon>
        <taxon>Hygrophoropsis</taxon>
    </lineage>
</organism>